<dbReference type="AlphaFoldDB" id="A0A1R3JE46"/>
<dbReference type="Gramene" id="OMO93077">
    <property type="protein sequence ID" value="OMO93077"/>
    <property type="gene ID" value="CCACVL1_06640"/>
</dbReference>
<evidence type="ECO:0000313" key="1">
    <source>
        <dbReference type="EMBL" id="OMO93077.1"/>
    </source>
</evidence>
<proteinExistence type="predicted"/>
<evidence type="ECO:0000313" key="2">
    <source>
        <dbReference type="Proteomes" id="UP000188268"/>
    </source>
</evidence>
<protein>
    <submittedName>
        <fullName evidence="1">Uncharacterized protein</fullName>
    </submittedName>
</protein>
<keyword evidence="2" id="KW-1185">Reference proteome</keyword>
<organism evidence="1 2">
    <name type="scientific">Corchorus capsularis</name>
    <name type="common">Jute</name>
    <dbReference type="NCBI Taxonomy" id="210143"/>
    <lineage>
        <taxon>Eukaryota</taxon>
        <taxon>Viridiplantae</taxon>
        <taxon>Streptophyta</taxon>
        <taxon>Embryophyta</taxon>
        <taxon>Tracheophyta</taxon>
        <taxon>Spermatophyta</taxon>
        <taxon>Magnoliopsida</taxon>
        <taxon>eudicotyledons</taxon>
        <taxon>Gunneridae</taxon>
        <taxon>Pentapetalae</taxon>
        <taxon>rosids</taxon>
        <taxon>malvids</taxon>
        <taxon>Malvales</taxon>
        <taxon>Malvaceae</taxon>
        <taxon>Grewioideae</taxon>
        <taxon>Apeibeae</taxon>
        <taxon>Corchorus</taxon>
    </lineage>
</organism>
<gene>
    <name evidence="1" type="ORF">CCACVL1_06640</name>
</gene>
<accession>A0A1R3JE46</accession>
<reference evidence="1 2" key="1">
    <citation type="submission" date="2013-09" db="EMBL/GenBank/DDBJ databases">
        <title>Corchorus capsularis genome sequencing.</title>
        <authorList>
            <person name="Alam M."/>
            <person name="Haque M.S."/>
            <person name="Islam M.S."/>
            <person name="Emdad E.M."/>
            <person name="Islam M.M."/>
            <person name="Ahmed B."/>
            <person name="Halim A."/>
            <person name="Hossen Q.M.M."/>
            <person name="Hossain M.Z."/>
            <person name="Ahmed R."/>
            <person name="Khan M.M."/>
            <person name="Islam R."/>
            <person name="Rashid M.M."/>
            <person name="Khan S.A."/>
            <person name="Rahman M.S."/>
            <person name="Alam M."/>
        </authorList>
    </citation>
    <scope>NUCLEOTIDE SEQUENCE [LARGE SCALE GENOMIC DNA]</scope>
    <source>
        <strain evidence="2">cv. CVL-1</strain>
        <tissue evidence="1">Whole seedling</tissue>
    </source>
</reference>
<feature type="non-terminal residue" evidence="1">
    <location>
        <position position="1"/>
    </location>
</feature>
<dbReference type="EMBL" id="AWWV01008109">
    <property type="protein sequence ID" value="OMO93077.1"/>
    <property type="molecule type" value="Genomic_DNA"/>
</dbReference>
<comment type="caution">
    <text evidence="1">The sequence shown here is derived from an EMBL/GenBank/DDBJ whole genome shotgun (WGS) entry which is preliminary data.</text>
</comment>
<dbReference type="Proteomes" id="UP000188268">
    <property type="component" value="Unassembled WGS sequence"/>
</dbReference>
<name>A0A1R3JE46_COCAP</name>
<sequence>GEKEDGKDWLPLLVEAAMSRKK</sequence>